<organism evidence="1 2">
    <name type="scientific">Linnemannia exigua</name>
    <dbReference type="NCBI Taxonomy" id="604196"/>
    <lineage>
        <taxon>Eukaryota</taxon>
        <taxon>Fungi</taxon>
        <taxon>Fungi incertae sedis</taxon>
        <taxon>Mucoromycota</taxon>
        <taxon>Mortierellomycotina</taxon>
        <taxon>Mortierellomycetes</taxon>
        <taxon>Mortierellales</taxon>
        <taxon>Mortierellaceae</taxon>
        <taxon>Linnemannia</taxon>
    </lineage>
</organism>
<protein>
    <submittedName>
        <fullName evidence="1">Uncharacterized protein</fullName>
    </submittedName>
</protein>
<evidence type="ECO:0000313" key="1">
    <source>
        <dbReference type="EMBL" id="KAG0279978.1"/>
    </source>
</evidence>
<sequence>MVKQQCTLQSAADLLSLNFIFTKAFLDDNLPSEIVASLSQQPVSTPGSEDVELLLSCCLHVGTTDYQQGRAFIKDRTARQDSVTSDIMSAYASSGVLRNRVSNLDFNENTYIELSVKPFVTGTFAQLDFQEHWTIDPFPVPAGYEERLCPDFYGEKDGLPFVVLEVKAPDADQEDCDIDVRKVALLMKLSLNRLLEAGVKDPVVIGLLVQDRTCEVFSMDLTYEAIYIPKVFGTFEVPESRLQLPLLLNALGPLTTAREIASNTLTKIADRPRRVPSEKSLLIRPSFYLHGVKIPEPLTPAVAL</sequence>
<dbReference type="Proteomes" id="UP001194580">
    <property type="component" value="Unassembled WGS sequence"/>
</dbReference>
<keyword evidence="2" id="KW-1185">Reference proteome</keyword>
<comment type="caution">
    <text evidence="1">The sequence shown here is derived from an EMBL/GenBank/DDBJ whole genome shotgun (WGS) entry which is preliminary data.</text>
</comment>
<dbReference type="EMBL" id="JAAAIL010000091">
    <property type="protein sequence ID" value="KAG0279978.1"/>
    <property type="molecule type" value="Genomic_DNA"/>
</dbReference>
<proteinExistence type="predicted"/>
<reference evidence="1" key="1">
    <citation type="journal article" date="2020" name="Fungal Divers.">
        <title>Resolving the Mortierellaceae phylogeny through synthesis of multi-gene phylogenetics and phylogenomics.</title>
        <authorList>
            <person name="Vandepol N."/>
            <person name="Liber J."/>
            <person name="Desiro A."/>
            <person name="Na H."/>
            <person name="Kennedy M."/>
            <person name="Barry K."/>
            <person name="Grigoriev I.V."/>
            <person name="Miller A.N."/>
            <person name="O'Donnell K."/>
            <person name="Stajich J.E."/>
            <person name="Bonito G."/>
        </authorList>
    </citation>
    <scope>NUCLEOTIDE SEQUENCE</scope>
    <source>
        <strain evidence="1">NRRL 28262</strain>
    </source>
</reference>
<accession>A0AAD4HAJ8</accession>
<name>A0AAD4HAJ8_9FUNG</name>
<dbReference type="AlphaFoldDB" id="A0AAD4HAJ8"/>
<evidence type="ECO:0000313" key="2">
    <source>
        <dbReference type="Proteomes" id="UP001194580"/>
    </source>
</evidence>
<gene>
    <name evidence="1" type="ORF">BGZ95_011722</name>
</gene>